<dbReference type="EMBL" id="QEKT01000001">
    <property type="protein sequence ID" value="PVY86294.1"/>
    <property type="molecule type" value="Genomic_DNA"/>
</dbReference>
<dbReference type="Proteomes" id="UP000245433">
    <property type="component" value="Unassembled WGS sequence"/>
</dbReference>
<keyword evidence="1" id="KW-0472">Membrane</keyword>
<gene>
    <name evidence="2" type="ORF">C7384_101209</name>
</gene>
<proteinExistence type="predicted"/>
<protein>
    <submittedName>
        <fullName evidence="2">Uncharacterized protein DUF554</fullName>
    </submittedName>
</protein>
<evidence type="ECO:0000313" key="2">
    <source>
        <dbReference type="EMBL" id="PVY86294.1"/>
    </source>
</evidence>
<feature type="transmembrane region" description="Helical" evidence="1">
    <location>
        <begin position="63"/>
        <end position="85"/>
    </location>
</feature>
<organism evidence="2 3">
    <name type="scientific">Convivina intestini</name>
    <dbReference type="NCBI Taxonomy" id="1505726"/>
    <lineage>
        <taxon>Bacteria</taxon>
        <taxon>Bacillati</taxon>
        <taxon>Bacillota</taxon>
        <taxon>Bacilli</taxon>
        <taxon>Lactobacillales</taxon>
        <taxon>Lactobacillaceae</taxon>
        <taxon>Convivina</taxon>
    </lineage>
</organism>
<name>A0A2U1DF49_9LACO</name>
<dbReference type="AlphaFoldDB" id="A0A2U1DF49"/>
<feature type="transmembrane region" description="Helical" evidence="1">
    <location>
        <begin position="35"/>
        <end position="57"/>
    </location>
</feature>
<dbReference type="Pfam" id="PF04474">
    <property type="entry name" value="DUF554"/>
    <property type="match status" value="1"/>
</dbReference>
<dbReference type="InterPro" id="IPR007563">
    <property type="entry name" value="DUF554"/>
</dbReference>
<reference evidence="2 3" key="1">
    <citation type="submission" date="2018-04" db="EMBL/GenBank/DDBJ databases">
        <title>Genomic Encyclopedia of Type Strains, Phase IV (KMG-IV): sequencing the most valuable type-strain genomes for metagenomic binning, comparative biology and taxonomic classification.</title>
        <authorList>
            <person name="Goeker M."/>
        </authorList>
    </citation>
    <scope>NUCLEOTIDE SEQUENCE [LARGE SCALE GENOMIC DNA]</scope>
    <source>
        <strain evidence="2 3">DSM 28795</strain>
    </source>
</reference>
<evidence type="ECO:0000313" key="3">
    <source>
        <dbReference type="Proteomes" id="UP000245433"/>
    </source>
</evidence>
<feature type="transmembrane region" description="Helical" evidence="1">
    <location>
        <begin position="6"/>
        <end position="23"/>
    </location>
</feature>
<feature type="transmembrane region" description="Helical" evidence="1">
    <location>
        <begin position="113"/>
        <end position="132"/>
    </location>
</feature>
<keyword evidence="1" id="KW-0812">Transmembrane</keyword>
<dbReference type="PANTHER" id="PTHR36111">
    <property type="entry name" value="INNER MEMBRANE PROTEIN-RELATED"/>
    <property type="match status" value="1"/>
</dbReference>
<keyword evidence="1" id="KW-1133">Transmembrane helix</keyword>
<keyword evidence="3" id="KW-1185">Reference proteome</keyword>
<dbReference type="PANTHER" id="PTHR36111:SF2">
    <property type="entry name" value="INNER MEMBRANE PROTEIN"/>
    <property type="match status" value="1"/>
</dbReference>
<comment type="caution">
    <text evidence="2">The sequence shown here is derived from an EMBL/GenBank/DDBJ whole genome shotgun (WGS) entry which is preliminary data.</text>
</comment>
<sequence>MMGLGTIVNAGAIVLAGIIGYFFQRLIPQKVQETVLQAMGLGVIFIGIAGTLSKMLIFKNGEFTTVGAMSLIVSLALGTIIGELIDIDRGLNAFGHWLSGIFSRGSTSKFSEGFVLSSLTVCIGGFAIVGALQDGLSLLTFYQSID</sequence>
<evidence type="ECO:0000256" key="1">
    <source>
        <dbReference type="SAM" id="Phobius"/>
    </source>
</evidence>
<accession>A0A2U1DF49</accession>